<dbReference type="PANTHER" id="PTHR18966">
    <property type="entry name" value="IONOTROPIC GLUTAMATE RECEPTOR"/>
    <property type="match status" value="1"/>
</dbReference>
<dbReference type="InterPro" id="IPR001508">
    <property type="entry name" value="Iono_Glu_rcpt_met"/>
</dbReference>
<dbReference type="GO" id="GO:0038023">
    <property type="term" value="F:signaling receptor activity"/>
    <property type="evidence" value="ECO:0007669"/>
    <property type="project" value="InterPro"/>
</dbReference>
<feature type="non-terminal residue" evidence="21">
    <location>
        <position position="720"/>
    </location>
</feature>
<feature type="binding site" evidence="15">
    <location>
        <position position="643"/>
    </location>
    <ligand>
        <name>L-glutamate</name>
        <dbReference type="ChEBI" id="CHEBI:29985"/>
    </ligand>
</feature>
<keyword evidence="17" id="KW-1015">Disulfide bond</keyword>
<keyword evidence="4 18" id="KW-0812">Transmembrane</keyword>
<feature type="transmembrane region" description="Helical" evidence="18">
    <location>
        <begin position="500"/>
        <end position="517"/>
    </location>
</feature>
<dbReference type="Pfam" id="PF01094">
    <property type="entry name" value="ANF_receptor"/>
    <property type="match status" value="1"/>
</dbReference>
<dbReference type="Gene3D" id="3.40.190.10">
    <property type="entry name" value="Periplasmic binding protein-like II"/>
    <property type="match status" value="2"/>
</dbReference>
<dbReference type="SUPFAM" id="SSF53850">
    <property type="entry name" value="Periplasmic binding protein-like II"/>
    <property type="match status" value="1"/>
</dbReference>
<evidence type="ECO:0000259" key="19">
    <source>
        <dbReference type="SMART" id="SM00079"/>
    </source>
</evidence>
<dbReference type="EMBL" id="PZQS01000003">
    <property type="protein sequence ID" value="PVD34216.1"/>
    <property type="molecule type" value="Genomic_DNA"/>
</dbReference>
<feature type="transmembrane region" description="Helical" evidence="18">
    <location>
        <begin position="529"/>
        <end position="553"/>
    </location>
</feature>
<dbReference type="Gene3D" id="3.40.50.2300">
    <property type="match status" value="2"/>
</dbReference>
<dbReference type="SMART" id="SM00079">
    <property type="entry name" value="PBPe"/>
    <property type="match status" value="1"/>
</dbReference>
<evidence type="ECO:0000256" key="7">
    <source>
        <dbReference type="ARBA" id="ARBA00023065"/>
    </source>
</evidence>
<evidence type="ECO:0000256" key="17">
    <source>
        <dbReference type="PIRSR" id="PIRSR601508-3"/>
    </source>
</evidence>
<dbReference type="GO" id="GO:0015276">
    <property type="term" value="F:ligand-gated monoatomic ion channel activity"/>
    <property type="evidence" value="ECO:0007669"/>
    <property type="project" value="InterPro"/>
</dbReference>
<evidence type="ECO:0000256" key="18">
    <source>
        <dbReference type="SAM" id="Phobius"/>
    </source>
</evidence>
<feature type="binding site" evidence="15">
    <location>
        <position position="420"/>
    </location>
    <ligand>
        <name>L-glutamate</name>
        <dbReference type="ChEBI" id="CHEBI:29985"/>
    </ligand>
</feature>
<comment type="caution">
    <text evidence="21">The sequence shown here is derived from an EMBL/GenBank/DDBJ whole genome shotgun (WGS) entry which is preliminary data.</text>
</comment>
<reference evidence="21 22" key="1">
    <citation type="submission" date="2018-04" db="EMBL/GenBank/DDBJ databases">
        <title>The genome of golden apple snail Pomacea canaliculata provides insight into stress tolerance and invasive adaptation.</title>
        <authorList>
            <person name="Liu C."/>
            <person name="Liu B."/>
            <person name="Ren Y."/>
            <person name="Zhang Y."/>
            <person name="Wang H."/>
            <person name="Li S."/>
            <person name="Jiang F."/>
            <person name="Yin L."/>
            <person name="Zhang G."/>
            <person name="Qian W."/>
            <person name="Fan W."/>
        </authorList>
    </citation>
    <scope>NUCLEOTIDE SEQUENCE [LARGE SCALE GENOMIC DNA]</scope>
    <source>
        <strain evidence="21">SZHN2017</strain>
        <tissue evidence="21">Muscle</tissue>
    </source>
</reference>
<dbReference type="PRINTS" id="PR00177">
    <property type="entry name" value="NMDARECEPTOR"/>
</dbReference>
<evidence type="ECO:0008006" key="23">
    <source>
        <dbReference type="Google" id="ProtNLM"/>
    </source>
</evidence>
<protein>
    <recommendedName>
        <fullName evidence="23">Glutamate receptor</fullName>
    </recommendedName>
</protein>
<feature type="binding site" evidence="15">
    <location>
        <position position="415"/>
    </location>
    <ligand>
        <name>L-glutamate</name>
        <dbReference type="ChEBI" id="CHEBI:29985"/>
    </ligand>
</feature>
<dbReference type="AlphaFoldDB" id="A0A2T7PLB1"/>
<feature type="transmembrane region" description="Helical" evidence="18">
    <location>
        <begin position="458"/>
        <end position="479"/>
    </location>
</feature>
<evidence type="ECO:0000256" key="1">
    <source>
        <dbReference type="ARBA" id="ARBA00004651"/>
    </source>
</evidence>
<name>A0A2T7PLB1_POMCA</name>
<keyword evidence="7" id="KW-0406">Ion transport</keyword>
<evidence type="ECO:0000313" key="21">
    <source>
        <dbReference type="EMBL" id="PVD34216.1"/>
    </source>
</evidence>
<evidence type="ECO:0000256" key="9">
    <source>
        <dbReference type="ARBA" id="ARBA00023170"/>
    </source>
</evidence>
<keyword evidence="12" id="KW-1071">Ligand-gated ion channel</keyword>
<dbReference type="Gene3D" id="1.10.287.70">
    <property type="match status" value="1"/>
</dbReference>
<dbReference type="FunFam" id="1.10.287.70:FF:000105">
    <property type="entry name" value="Eye-enriched kainate receptor, isoform A"/>
    <property type="match status" value="1"/>
</dbReference>
<evidence type="ECO:0000256" key="2">
    <source>
        <dbReference type="ARBA" id="ARBA00022448"/>
    </source>
</evidence>
<evidence type="ECO:0000256" key="10">
    <source>
        <dbReference type="ARBA" id="ARBA00023180"/>
    </source>
</evidence>
<evidence type="ECO:0000256" key="3">
    <source>
        <dbReference type="ARBA" id="ARBA00022475"/>
    </source>
</evidence>
<comment type="subcellular location">
    <subcellularLocation>
        <location evidence="1">Cell membrane</location>
        <topology evidence="1">Multi-pass membrane protein</topology>
    </subcellularLocation>
    <subcellularLocation>
        <location evidence="14">Postsynaptic cell membrane</location>
    </subcellularLocation>
</comment>
<feature type="site" description="Crucial to convey clamshell closure to channel opening" evidence="16">
    <location>
        <position position="562"/>
    </location>
</feature>
<evidence type="ECO:0000256" key="12">
    <source>
        <dbReference type="ARBA" id="ARBA00023286"/>
    </source>
</evidence>
<dbReference type="Pfam" id="PF00060">
    <property type="entry name" value="Lig_chan"/>
    <property type="match status" value="1"/>
</dbReference>
<feature type="site" description="Interaction with the cone snail toxin Con-ikot-ikot" evidence="16">
    <location>
        <position position="589"/>
    </location>
</feature>
<dbReference type="Pfam" id="PF10613">
    <property type="entry name" value="Lig_chan-Glu_bd"/>
    <property type="match status" value="1"/>
</dbReference>
<feature type="disulfide bond" evidence="17">
    <location>
        <begin position="656"/>
        <end position="711"/>
    </location>
</feature>
<evidence type="ECO:0000256" key="4">
    <source>
        <dbReference type="ARBA" id="ARBA00022692"/>
    </source>
</evidence>
<evidence type="ECO:0000256" key="6">
    <source>
        <dbReference type="ARBA" id="ARBA00023018"/>
    </source>
</evidence>
<dbReference type="FunFam" id="3.40.190.10:FF:000178">
    <property type="entry name" value="Glutamate receptor subunit"/>
    <property type="match status" value="1"/>
</dbReference>
<keyword evidence="9" id="KW-0675">Receptor</keyword>
<evidence type="ECO:0000256" key="15">
    <source>
        <dbReference type="PIRSR" id="PIRSR601508-1"/>
    </source>
</evidence>
<gene>
    <name evidence="21" type="ORF">C0Q70_05482</name>
</gene>
<keyword evidence="2" id="KW-0813">Transport</keyword>
<evidence type="ECO:0000313" key="22">
    <source>
        <dbReference type="Proteomes" id="UP000245119"/>
    </source>
</evidence>
<keyword evidence="22" id="KW-1185">Reference proteome</keyword>
<accession>A0A2T7PLB1</accession>
<evidence type="ECO:0000259" key="20">
    <source>
        <dbReference type="SMART" id="SM00918"/>
    </source>
</evidence>
<dbReference type="STRING" id="400727.A0A2T7PLB1"/>
<evidence type="ECO:0000256" key="13">
    <source>
        <dbReference type="ARBA" id="ARBA00023303"/>
    </source>
</evidence>
<dbReference type="InterPro" id="IPR015683">
    <property type="entry name" value="Ionotropic_Glu_rcpt"/>
</dbReference>
<dbReference type="Proteomes" id="UP000245119">
    <property type="component" value="Linkage Group LG3"/>
</dbReference>
<evidence type="ECO:0000256" key="11">
    <source>
        <dbReference type="ARBA" id="ARBA00023257"/>
    </source>
</evidence>
<organism evidence="21 22">
    <name type="scientific">Pomacea canaliculata</name>
    <name type="common">Golden apple snail</name>
    <dbReference type="NCBI Taxonomy" id="400727"/>
    <lineage>
        <taxon>Eukaryota</taxon>
        <taxon>Metazoa</taxon>
        <taxon>Spiralia</taxon>
        <taxon>Lophotrochozoa</taxon>
        <taxon>Mollusca</taxon>
        <taxon>Gastropoda</taxon>
        <taxon>Caenogastropoda</taxon>
        <taxon>Architaenioglossa</taxon>
        <taxon>Ampullarioidea</taxon>
        <taxon>Ampullariidae</taxon>
        <taxon>Pomacea</taxon>
    </lineage>
</organism>
<keyword evidence="3" id="KW-1003">Cell membrane</keyword>
<sequence length="720" mass="81355">MPFVTSSRGAPSALNAFSYEIHVRPDNTAAIVDIIKHFGWRHIYYLYDSDDGLMRLQQIFRALSNNSLIWFSVIRFRDVTRVHDELRSIDNGTTRSVKTVVLDLSTDLAYQQVLKQIPEVGMNKFGYNYLLASLDFKRLNLSRFRHGGVNVTGFQLLDEQQAPFKDLRRTLIAMRAGKVQDDMEARDVYPLPVGAALTLDALNLIEKGIMGVMEEDPDVFRWIFRRGDVYNYNRTRGVPCTTRPPIPWMLGAKLLSKMKLKSPQGLSGDLAFSEDGLRKNFSLRVYSMALDKGVKKIGTWSTSGGFRCVDAPEEETRWSRRRQDNAVNRTKIINSQPFLMYKEKDDGHPLTGNNRFEGYAMDLAWGLATEIGFDFLFKLVHDNKYGAREPKNNTWNGMIGELINGKADLAIAGLTITAERERYVDFSKPFMDIGVSIIIKKPQHQRPGVFSFMEPLSIEIWVCITIAYIVVSVALFVVSRFSPVEWKKDPHKSGGYGNDFSLLNSFWFSMGALMFQGSDSCPRSVSGRIIGGAWWFFVLIIISSYTANLAAFLTMKRMVKPIESVDDLVNHPTIKYGAPSSGTTLQFFKGRWLLGYSCRILTYLSTKQMYEYMISHPEVLTETSDEGIERVKNMKGKYAFLTDSSAIDFANNREPCDTTTAGSPLNSKGFGIPTPRGSELRDQITLAVLRLKEGGTLHTLHQRWWIEKGQCGGDAGVPVQ</sequence>
<dbReference type="InterPro" id="IPR001320">
    <property type="entry name" value="Iontro_rcpt_C"/>
</dbReference>
<feature type="binding site" evidence="15">
    <location>
        <position position="584"/>
    </location>
    <ligand>
        <name>L-glutamate</name>
        <dbReference type="ChEBI" id="CHEBI:29985"/>
    </ligand>
</feature>
<dbReference type="InterPro" id="IPR001828">
    <property type="entry name" value="ANF_lig-bd_rcpt"/>
</dbReference>
<keyword evidence="10" id="KW-0325">Glycoprotein</keyword>
<keyword evidence="11" id="KW-0628">Postsynaptic cell membrane</keyword>
<dbReference type="SMART" id="SM00918">
    <property type="entry name" value="Lig_chan-Glu_bd"/>
    <property type="match status" value="1"/>
</dbReference>
<proteinExistence type="predicted"/>
<dbReference type="InterPro" id="IPR028082">
    <property type="entry name" value="Peripla_BP_I"/>
</dbReference>
<feature type="site" description="Interaction with the cone snail toxin Con-ikot-ikot" evidence="16">
    <location>
        <position position="388"/>
    </location>
</feature>
<dbReference type="GO" id="GO:0045211">
    <property type="term" value="C:postsynaptic membrane"/>
    <property type="evidence" value="ECO:0007669"/>
    <property type="project" value="UniProtKB-SubCell"/>
</dbReference>
<feature type="domain" description="Ionotropic glutamate receptor C-terminal" evidence="19">
    <location>
        <begin position="331"/>
        <end position="707"/>
    </location>
</feature>
<keyword evidence="8 18" id="KW-0472">Membrane</keyword>
<evidence type="ECO:0000256" key="5">
    <source>
        <dbReference type="ARBA" id="ARBA00022989"/>
    </source>
</evidence>
<keyword evidence="13" id="KW-0407">Ion channel</keyword>
<keyword evidence="6" id="KW-0770">Synapse</keyword>
<dbReference type="OrthoDB" id="5984008at2759"/>
<evidence type="ECO:0000256" key="14">
    <source>
        <dbReference type="ARBA" id="ARBA00034100"/>
    </source>
</evidence>
<evidence type="ECO:0000256" key="8">
    <source>
        <dbReference type="ARBA" id="ARBA00023136"/>
    </source>
</evidence>
<keyword evidence="5 18" id="KW-1133">Transmembrane helix</keyword>
<dbReference type="InterPro" id="IPR019594">
    <property type="entry name" value="Glu/Gly-bd"/>
</dbReference>
<feature type="domain" description="Ionotropic glutamate receptor L-glutamate and glycine-binding" evidence="20">
    <location>
        <begin position="337"/>
        <end position="404"/>
    </location>
</feature>
<evidence type="ECO:0000256" key="16">
    <source>
        <dbReference type="PIRSR" id="PIRSR601508-2"/>
    </source>
</evidence>
<dbReference type="SUPFAM" id="SSF53822">
    <property type="entry name" value="Periplasmic binding protein-like I"/>
    <property type="match status" value="1"/>
</dbReference>